<dbReference type="AlphaFoldDB" id="A0A4R6WPM3"/>
<keyword evidence="2" id="KW-1185">Reference proteome</keyword>
<gene>
    <name evidence="1" type="ORF">CLV99_0445</name>
</gene>
<comment type="caution">
    <text evidence="1">The sequence shown here is derived from an EMBL/GenBank/DDBJ whole genome shotgun (WGS) entry which is preliminary data.</text>
</comment>
<dbReference type="EMBL" id="SNYV01000005">
    <property type="protein sequence ID" value="TDQ81071.1"/>
    <property type="molecule type" value="Genomic_DNA"/>
</dbReference>
<evidence type="ECO:0000313" key="1">
    <source>
        <dbReference type="EMBL" id="TDQ81071.1"/>
    </source>
</evidence>
<dbReference type="Proteomes" id="UP000295292">
    <property type="component" value="Unassembled WGS sequence"/>
</dbReference>
<proteinExistence type="predicted"/>
<name>A0A4R6WPM3_9SPHI</name>
<reference evidence="1 2" key="1">
    <citation type="submission" date="2019-03" db="EMBL/GenBank/DDBJ databases">
        <title>Genomic Encyclopedia of Archaeal and Bacterial Type Strains, Phase II (KMG-II): from individual species to whole genera.</title>
        <authorList>
            <person name="Goeker M."/>
        </authorList>
    </citation>
    <scope>NUCLEOTIDE SEQUENCE [LARGE SCALE GENOMIC DNA]</scope>
    <source>
        <strain evidence="1 2">DSM 28353</strain>
    </source>
</reference>
<sequence length="51" mass="5469">MAIAIKNIPLLKEDVAIAFDSKAEAAIAKKSTVKFTKQLAVSAKILKKAKI</sequence>
<dbReference type="RefSeq" id="WP_162849977.1">
    <property type="nucleotide sequence ID" value="NZ_SNYV01000005.1"/>
</dbReference>
<accession>A0A4R6WPM3</accession>
<evidence type="ECO:0000313" key="2">
    <source>
        <dbReference type="Proteomes" id="UP000295292"/>
    </source>
</evidence>
<protein>
    <submittedName>
        <fullName evidence="1">Uncharacterized protein</fullName>
    </submittedName>
</protein>
<organism evidence="1 2">
    <name type="scientific">Sphingobacterium yanglingense</name>
    <dbReference type="NCBI Taxonomy" id="1437280"/>
    <lineage>
        <taxon>Bacteria</taxon>
        <taxon>Pseudomonadati</taxon>
        <taxon>Bacteroidota</taxon>
        <taxon>Sphingobacteriia</taxon>
        <taxon>Sphingobacteriales</taxon>
        <taxon>Sphingobacteriaceae</taxon>
        <taxon>Sphingobacterium</taxon>
    </lineage>
</organism>